<evidence type="ECO:0000313" key="2">
    <source>
        <dbReference type="EMBL" id="KAG7133589.1"/>
    </source>
</evidence>
<feature type="transmembrane region" description="Helical" evidence="1">
    <location>
        <begin position="38"/>
        <end position="58"/>
    </location>
</feature>
<protein>
    <submittedName>
        <fullName evidence="2">Uncharacterized protein</fullName>
    </submittedName>
</protein>
<dbReference type="AlphaFoldDB" id="A0A8I3APD4"/>
<proteinExistence type="predicted"/>
<keyword evidence="1" id="KW-0812">Transmembrane</keyword>
<reference evidence="2" key="1">
    <citation type="journal article" date="2021" name="Mol. Plant Pathol.">
        <title>A 20-kb lineage-specific genomic region tames virulence in pathogenic amphidiploid Verticillium longisporum.</title>
        <authorList>
            <person name="Harting R."/>
            <person name="Starke J."/>
            <person name="Kusch H."/>
            <person name="Poggeler S."/>
            <person name="Maurus I."/>
            <person name="Schluter R."/>
            <person name="Landesfeind M."/>
            <person name="Bulla I."/>
            <person name="Nowrousian M."/>
            <person name="de Jonge R."/>
            <person name="Stahlhut G."/>
            <person name="Hoff K.J."/>
            <person name="Asshauer K.P."/>
            <person name="Thurmer A."/>
            <person name="Stanke M."/>
            <person name="Daniel R."/>
            <person name="Morgenstern B."/>
            <person name="Thomma B.P.H.J."/>
            <person name="Kronstad J.W."/>
            <person name="Braus-Stromeyer S.A."/>
            <person name="Braus G.H."/>
        </authorList>
    </citation>
    <scope>NUCLEOTIDE SEQUENCE</scope>
    <source>
        <strain evidence="2">Vl32</strain>
    </source>
</reference>
<sequence length="88" mass="10170">MRISCKEPYEFGRWIEVWIEVRVQEVPSRSRRLARGKLVWSNVAGVFEEALLLTSWMLPALGAWSTVPKLDLSIPTCLPAYPRYTPFC</sequence>
<gene>
    <name evidence="2" type="ORF">HYQ45_008238</name>
</gene>
<evidence type="ECO:0000313" key="3">
    <source>
        <dbReference type="Proteomes" id="UP000689129"/>
    </source>
</evidence>
<keyword evidence="1" id="KW-0472">Membrane</keyword>
<organism evidence="2 3">
    <name type="scientific">Verticillium longisporum</name>
    <name type="common">Verticillium dahliae var. longisporum</name>
    <dbReference type="NCBI Taxonomy" id="100787"/>
    <lineage>
        <taxon>Eukaryota</taxon>
        <taxon>Fungi</taxon>
        <taxon>Dikarya</taxon>
        <taxon>Ascomycota</taxon>
        <taxon>Pezizomycotina</taxon>
        <taxon>Sordariomycetes</taxon>
        <taxon>Hypocreomycetidae</taxon>
        <taxon>Glomerellales</taxon>
        <taxon>Plectosphaerellaceae</taxon>
        <taxon>Verticillium</taxon>
    </lineage>
</organism>
<comment type="caution">
    <text evidence="2">The sequence shown here is derived from an EMBL/GenBank/DDBJ whole genome shotgun (WGS) entry which is preliminary data.</text>
</comment>
<dbReference type="EMBL" id="JAEMWZ010000155">
    <property type="protein sequence ID" value="KAG7133589.1"/>
    <property type="molecule type" value="Genomic_DNA"/>
</dbReference>
<evidence type="ECO:0000256" key="1">
    <source>
        <dbReference type="SAM" id="Phobius"/>
    </source>
</evidence>
<name>A0A8I3APD4_VERLO</name>
<accession>A0A8I3APD4</accession>
<keyword evidence="1" id="KW-1133">Transmembrane helix</keyword>
<dbReference type="Proteomes" id="UP000689129">
    <property type="component" value="Unassembled WGS sequence"/>
</dbReference>